<dbReference type="InterPro" id="IPR006845">
    <property type="entry name" value="Pex_N"/>
</dbReference>
<evidence type="ECO:0000256" key="14">
    <source>
        <dbReference type="ARBA" id="ARBA00029692"/>
    </source>
</evidence>
<evidence type="ECO:0000256" key="15">
    <source>
        <dbReference type="PROSITE-ProRule" id="PRU00175"/>
    </source>
</evidence>
<evidence type="ECO:0000256" key="7">
    <source>
        <dbReference type="ARBA" id="ARBA00022723"/>
    </source>
</evidence>
<dbReference type="InterPro" id="IPR013083">
    <property type="entry name" value="Znf_RING/FYVE/PHD"/>
</dbReference>
<accession>A0AAV5WN69</accession>
<name>A0AAV5WN69_9BILA</name>
<keyword evidence="11" id="KW-1133">Transmembrane helix</keyword>
<evidence type="ECO:0000256" key="9">
    <source>
        <dbReference type="ARBA" id="ARBA00022833"/>
    </source>
</evidence>
<dbReference type="GO" id="GO:1990429">
    <property type="term" value="C:peroxisomal importomer complex"/>
    <property type="evidence" value="ECO:0007669"/>
    <property type="project" value="TreeGrafter"/>
</dbReference>
<organism evidence="17 18">
    <name type="scientific">Pristionchus fissidentatus</name>
    <dbReference type="NCBI Taxonomy" id="1538716"/>
    <lineage>
        <taxon>Eukaryota</taxon>
        <taxon>Metazoa</taxon>
        <taxon>Ecdysozoa</taxon>
        <taxon>Nematoda</taxon>
        <taxon>Chromadorea</taxon>
        <taxon>Rhabditida</taxon>
        <taxon>Rhabditina</taxon>
        <taxon>Diplogasteromorpha</taxon>
        <taxon>Diplogasteroidea</taxon>
        <taxon>Neodiplogasteridae</taxon>
        <taxon>Pristionchus</taxon>
    </lineage>
</organism>
<comment type="caution">
    <text evidence="17">The sequence shown here is derived from an EMBL/GenBank/DDBJ whole genome shotgun (WGS) entry which is preliminary data.</text>
</comment>
<dbReference type="GO" id="GO:0004842">
    <property type="term" value="F:ubiquitin-protein transferase activity"/>
    <property type="evidence" value="ECO:0007669"/>
    <property type="project" value="TreeGrafter"/>
</dbReference>
<dbReference type="PIRSF" id="PIRSF038074">
    <property type="entry name" value="Peroxisome_assembly_p12"/>
    <property type="match status" value="1"/>
</dbReference>
<protein>
    <recommendedName>
        <fullName evidence="4">Peroxisome assembly protein 12</fullName>
    </recommendedName>
    <alternativeName>
        <fullName evidence="14">Peroxin-12</fullName>
    </alternativeName>
</protein>
<keyword evidence="18" id="KW-1185">Reference proteome</keyword>
<dbReference type="AlphaFoldDB" id="A0AAV5WN69"/>
<dbReference type="GO" id="GO:0016558">
    <property type="term" value="P:protein import into peroxisome matrix"/>
    <property type="evidence" value="ECO:0007669"/>
    <property type="project" value="InterPro"/>
</dbReference>
<dbReference type="Gene3D" id="3.30.40.10">
    <property type="entry name" value="Zinc/RING finger domain, C3HC4 (zinc finger)"/>
    <property type="match status" value="1"/>
</dbReference>
<evidence type="ECO:0000313" key="18">
    <source>
        <dbReference type="Proteomes" id="UP001432322"/>
    </source>
</evidence>
<dbReference type="GO" id="GO:0008270">
    <property type="term" value="F:zinc ion binding"/>
    <property type="evidence" value="ECO:0007669"/>
    <property type="project" value="UniProtKB-KW"/>
</dbReference>
<evidence type="ECO:0000256" key="10">
    <source>
        <dbReference type="ARBA" id="ARBA00022927"/>
    </source>
</evidence>
<evidence type="ECO:0000256" key="3">
    <source>
        <dbReference type="ARBA" id="ARBA00008704"/>
    </source>
</evidence>
<keyword evidence="8 15" id="KW-0863">Zinc-finger</keyword>
<dbReference type="Proteomes" id="UP001432322">
    <property type="component" value="Unassembled WGS sequence"/>
</dbReference>
<comment type="similarity">
    <text evidence="3">Belongs to the pex2/pex10/pex12 family.</text>
</comment>
<dbReference type="SUPFAM" id="SSF57850">
    <property type="entry name" value="RING/U-box"/>
    <property type="match status" value="1"/>
</dbReference>
<dbReference type="PROSITE" id="PS50089">
    <property type="entry name" value="ZF_RING_2"/>
    <property type="match status" value="1"/>
</dbReference>
<dbReference type="InterPro" id="IPR001841">
    <property type="entry name" value="Znf_RING"/>
</dbReference>
<reference evidence="17" key="1">
    <citation type="submission" date="2023-10" db="EMBL/GenBank/DDBJ databases">
        <title>Genome assembly of Pristionchus species.</title>
        <authorList>
            <person name="Yoshida K."/>
            <person name="Sommer R.J."/>
        </authorList>
    </citation>
    <scope>NUCLEOTIDE SEQUENCE</scope>
    <source>
        <strain evidence="17">RS5133</strain>
    </source>
</reference>
<evidence type="ECO:0000256" key="11">
    <source>
        <dbReference type="ARBA" id="ARBA00022989"/>
    </source>
</evidence>
<dbReference type="GO" id="GO:0006513">
    <property type="term" value="P:protein monoubiquitination"/>
    <property type="evidence" value="ECO:0007669"/>
    <property type="project" value="TreeGrafter"/>
</dbReference>
<dbReference type="InterPro" id="IPR017375">
    <property type="entry name" value="PEX12"/>
</dbReference>
<keyword evidence="7" id="KW-0479">Metal-binding</keyword>
<keyword evidence="10" id="KW-0653">Protein transport</keyword>
<gene>
    <name evidence="17" type="ORF">PFISCL1PPCAC_24886</name>
</gene>
<keyword evidence="5" id="KW-0813">Transport</keyword>
<dbReference type="Pfam" id="PF04757">
    <property type="entry name" value="Pex2_Pex12"/>
    <property type="match status" value="1"/>
</dbReference>
<comment type="pathway">
    <text evidence="2">Protein modification; protein ubiquitination.</text>
</comment>
<dbReference type="GO" id="GO:0005778">
    <property type="term" value="C:peroxisomal membrane"/>
    <property type="evidence" value="ECO:0007669"/>
    <property type="project" value="UniProtKB-SubCell"/>
</dbReference>
<evidence type="ECO:0000256" key="13">
    <source>
        <dbReference type="ARBA" id="ARBA00023140"/>
    </source>
</evidence>
<evidence type="ECO:0000256" key="8">
    <source>
        <dbReference type="ARBA" id="ARBA00022771"/>
    </source>
</evidence>
<dbReference type="PANTHER" id="PTHR12888">
    <property type="entry name" value="PEROXISOME ASSEMBLY PROTEIN 12 PEROXIN-12"/>
    <property type="match status" value="1"/>
</dbReference>
<dbReference type="EMBL" id="BTSY01000006">
    <property type="protein sequence ID" value="GMT33589.1"/>
    <property type="molecule type" value="Genomic_DNA"/>
</dbReference>
<dbReference type="PANTHER" id="PTHR12888:SF0">
    <property type="entry name" value="PEROXISOME ASSEMBLY PROTEIN 12"/>
    <property type="match status" value="1"/>
</dbReference>
<comment type="subcellular location">
    <subcellularLocation>
        <location evidence="1">Peroxisome membrane</location>
        <topology evidence="1">Multi-pass membrane protein</topology>
    </subcellularLocation>
</comment>
<keyword evidence="12" id="KW-0472">Membrane</keyword>
<keyword evidence="9" id="KW-0862">Zinc</keyword>
<evidence type="ECO:0000256" key="6">
    <source>
        <dbReference type="ARBA" id="ARBA00022692"/>
    </source>
</evidence>
<keyword evidence="13" id="KW-0576">Peroxisome</keyword>
<evidence type="ECO:0000259" key="16">
    <source>
        <dbReference type="PROSITE" id="PS50089"/>
    </source>
</evidence>
<keyword evidence="6" id="KW-0812">Transmembrane</keyword>
<evidence type="ECO:0000256" key="12">
    <source>
        <dbReference type="ARBA" id="ARBA00023136"/>
    </source>
</evidence>
<evidence type="ECO:0000256" key="2">
    <source>
        <dbReference type="ARBA" id="ARBA00004906"/>
    </source>
</evidence>
<feature type="non-terminal residue" evidence="17">
    <location>
        <position position="1"/>
    </location>
</feature>
<sequence length="352" mass="39686">FRMASPSSSSALTGAHTAKMGVEKGDLPSLFDVLAQESLTTSLKPAANFLFKVLARMNPERWGGCSRWSEELFALFDLLLQHHYLKNYGSSFSENFYGMKRVIMTSHRFSSLGGTRLRSILLLVAWPYFKGKLEALHERITEQLQYLRPNVDEPVSLKLKRIFLKLWPWLKTIFSALGFLMQLSYAMNWSSTHSPAQWMSGTQLHRLTPQDLASFQMQPLHHAAGILPRLWRFVVSIPGVLSRLFGYSLFLLQFIDLFYNSDLGAQLAKKTDIGRVPKAPHKLLSEEEVMSLETSKCPICLCKRVNDTALTCSGYVFCFACIDTYVKSESRCPVTGLPASPASLVRIFTAPS</sequence>
<evidence type="ECO:0000256" key="5">
    <source>
        <dbReference type="ARBA" id="ARBA00022448"/>
    </source>
</evidence>
<dbReference type="CDD" id="cd16451">
    <property type="entry name" value="mRING_PEX12"/>
    <property type="match status" value="1"/>
</dbReference>
<proteinExistence type="inferred from homology"/>
<evidence type="ECO:0000256" key="1">
    <source>
        <dbReference type="ARBA" id="ARBA00004585"/>
    </source>
</evidence>
<evidence type="ECO:0000256" key="4">
    <source>
        <dbReference type="ARBA" id="ARBA00018980"/>
    </source>
</evidence>
<evidence type="ECO:0000313" key="17">
    <source>
        <dbReference type="EMBL" id="GMT33589.1"/>
    </source>
</evidence>
<feature type="domain" description="RING-type" evidence="16">
    <location>
        <begin position="297"/>
        <end position="334"/>
    </location>
</feature>